<accession>A0A0A7LE77</accession>
<dbReference type="OrthoDB" id="7773at2157"/>
<dbReference type="PANTHER" id="PTHR13754">
    <property type="entry name" value="METALLO-BETA-LACTAMASE SUPERFAMILY PROTEIN"/>
    <property type="match status" value="1"/>
</dbReference>
<dbReference type="PANTHER" id="PTHR13754:SF13">
    <property type="entry name" value="METALLO-BETA-LACTAMASE SUPERFAMILY PROTEIN (AFU_ORTHOLOGUE AFUA_3G07630)"/>
    <property type="match status" value="1"/>
</dbReference>
<dbReference type="Proteomes" id="UP000030787">
    <property type="component" value="Chromosome"/>
</dbReference>
<keyword evidence="3" id="KW-1185">Reference proteome</keyword>
<gene>
    <name evidence="2" type="ORF">Mpt1_c14470</name>
</gene>
<dbReference type="SUPFAM" id="SSF56281">
    <property type="entry name" value="Metallo-hydrolase/oxidoreductase"/>
    <property type="match status" value="1"/>
</dbReference>
<dbReference type="RefSeq" id="WP_048113498.1">
    <property type="nucleotide sequence ID" value="NZ_CP010070.1"/>
</dbReference>
<evidence type="ECO:0000259" key="1">
    <source>
        <dbReference type="Pfam" id="PF00753"/>
    </source>
</evidence>
<dbReference type="InterPro" id="IPR041712">
    <property type="entry name" value="DHPS-like_MBL-fold"/>
</dbReference>
<evidence type="ECO:0000313" key="2">
    <source>
        <dbReference type="EMBL" id="AIZ57303.1"/>
    </source>
</evidence>
<reference evidence="2 3" key="1">
    <citation type="journal article" date="2014" name="Appl. Environ. Microbiol.">
        <title>Comparative Genome Analysis of 'Candidatus Methanoplasma termitum' Indicates a New Mode of Energy Metabolism in the Seventh Order of Methanogens.</title>
        <authorList>
            <person name="Lang K."/>
            <person name="Schuldes J."/>
            <person name="Klingl A."/>
            <person name="Poehlein A."/>
            <person name="Daniel R."/>
            <person name="Brune A."/>
        </authorList>
    </citation>
    <scope>NUCLEOTIDE SEQUENCE [LARGE SCALE GENOMIC DNA]</scope>
    <source>
        <strain evidence="3">Mpt1</strain>
    </source>
</reference>
<dbReference type="Pfam" id="PF00753">
    <property type="entry name" value="Lactamase_B"/>
    <property type="match status" value="1"/>
</dbReference>
<protein>
    <submittedName>
        <fullName evidence="2">7, 8-dihydropterin-6-methyl-4-(Beta-D-ribofuranosyl)-aminobenzene-5'-phosphate synthase</fullName>
        <ecNumber evidence="2">2.5.1.105</ecNumber>
    </submittedName>
</protein>
<name>A0A0A7LE77_9ARCH</name>
<dbReference type="InterPro" id="IPR001279">
    <property type="entry name" value="Metallo-B-lactamas"/>
</dbReference>
<dbReference type="STRING" id="1577791.Mpt1_c14470"/>
<dbReference type="InterPro" id="IPR052926">
    <property type="entry name" value="Metallo-beta-lactamase_dom"/>
</dbReference>
<dbReference type="HOGENOM" id="CLU_036012_1_0_2"/>
<evidence type="ECO:0000313" key="3">
    <source>
        <dbReference type="Proteomes" id="UP000030787"/>
    </source>
</evidence>
<dbReference type="AlphaFoldDB" id="A0A0A7LE77"/>
<dbReference type="EMBL" id="CP010070">
    <property type="protein sequence ID" value="AIZ57303.1"/>
    <property type="molecule type" value="Genomic_DNA"/>
</dbReference>
<feature type="domain" description="Metallo-beta-lactamase" evidence="1">
    <location>
        <begin position="24"/>
        <end position="132"/>
    </location>
</feature>
<keyword evidence="2" id="KW-0808">Transferase</keyword>
<dbReference type="EC" id="2.5.1.105" evidence="2"/>
<sequence length="253" mass="27405">MEAKITSVYDEGAVEGTPLIGAEGFSVLIEIGSNKILFDTGRRGRYLMHNLSFLDIEPEMINTVVISHGHKGHAGGLDTLLRERETPLLIYAPRFAMGTKTMFGTGGGIQIGEDIADKADIVEINDWKEIADKVFVSAPMDIGKEETESFIVIRSRKGPIVISSCSHAGADKVMEAVKSKFGAYPHGYVGGLHMGKKEKTKAEAVANLFSEKNCNSLYINHCTGVNGIMYMRAVLGIKGVNNFYVGSSISVDL</sequence>
<dbReference type="KEGG" id="mear:Mpt1_c14470"/>
<dbReference type="GeneID" id="24819104"/>
<organism evidence="2 3">
    <name type="scientific">Candidatus Methanoplasma termitum</name>
    <dbReference type="NCBI Taxonomy" id="1577791"/>
    <lineage>
        <taxon>Archaea</taxon>
        <taxon>Methanobacteriati</taxon>
        <taxon>Thermoplasmatota</taxon>
        <taxon>Thermoplasmata</taxon>
        <taxon>Methanomassiliicoccales</taxon>
        <taxon>Methanomassiliicoccaceae</taxon>
        <taxon>Candidatus Methanoplasma</taxon>
    </lineage>
</organism>
<proteinExistence type="predicted"/>
<dbReference type="Gene3D" id="3.60.15.10">
    <property type="entry name" value="Ribonuclease Z/Hydroxyacylglutathione hydrolase-like"/>
    <property type="match status" value="1"/>
</dbReference>
<dbReference type="GO" id="GO:0102041">
    <property type="term" value="F:7,8-dihydropterin-6-yl-methyl-4-(beta-D-ribofuranosyl)aminobenzene 5'-phosphate synthase"/>
    <property type="evidence" value="ECO:0007669"/>
    <property type="project" value="UniProtKB-EC"/>
</dbReference>
<dbReference type="CDD" id="cd07713">
    <property type="entry name" value="DHPS-like_MBL-fold"/>
    <property type="match status" value="1"/>
</dbReference>
<dbReference type="InterPro" id="IPR036866">
    <property type="entry name" value="RibonucZ/Hydroxyglut_hydro"/>
</dbReference>